<dbReference type="RefSeq" id="WP_054587298.1">
    <property type="nucleotide sequence ID" value="NZ_CP012700.1"/>
</dbReference>
<dbReference type="InterPro" id="IPR013823">
    <property type="entry name" value="Ribosomal_bL12_C"/>
</dbReference>
<evidence type="ECO:0000259" key="1">
    <source>
        <dbReference type="Pfam" id="PF00542"/>
    </source>
</evidence>
<sequence>MVGKLLFLAAGLLIGLLLARFLRGGGRRDLTAPPPARPPMPRIGEARVVDAQIDDDEIRELIRQNRKIEAIKRLRDQTGLGLKEAKDAVEAIEVRMPR</sequence>
<dbReference type="AlphaFoldDB" id="A0A0N9U9W7"/>
<dbReference type="OrthoDB" id="7620421at2"/>
<dbReference type="KEGG" id="smag:AN936_05840"/>
<dbReference type="InterPro" id="IPR014719">
    <property type="entry name" value="Ribosomal_bL12_C/ClpS-like"/>
</dbReference>
<dbReference type="GO" id="GO:0003735">
    <property type="term" value="F:structural constituent of ribosome"/>
    <property type="evidence" value="ECO:0007669"/>
    <property type="project" value="InterPro"/>
</dbReference>
<gene>
    <name evidence="2" type="ORF">AN936_05840</name>
</gene>
<name>A0A0N9U9W7_SPHMC</name>
<proteinExistence type="predicted"/>
<feature type="domain" description="Large ribosomal subunit protein bL12 C-terminal" evidence="1">
    <location>
        <begin position="64"/>
        <end position="92"/>
    </location>
</feature>
<dbReference type="GO" id="GO:0006412">
    <property type="term" value="P:translation"/>
    <property type="evidence" value="ECO:0007669"/>
    <property type="project" value="InterPro"/>
</dbReference>
<dbReference type="Pfam" id="PF00542">
    <property type="entry name" value="Ribosomal_L12"/>
    <property type="match status" value="1"/>
</dbReference>
<dbReference type="EMBL" id="CP012700">
    <property type="protein sequence ID" value="ALH79900.1"/>
    <property type="molecule type" value="Genomic_DNA"/>
</dbReference>
<dbReference type="SUPFAM" id="SSF54736">
    <property type="entry name" value="ClpS-like"/>
    <property type="match status" value="1"/>
</dbReference>
<accession>A0A0N9U9W7</accession>
<dbReference type="Gene3D" id="3.30.1390.10">
    <property type="match status" value="1"/>
</dbReference>
<dbReference type="PATRIC" id="fig|33050.5.peg.1218"/>
<dbReference type="Proteomes" id="UP000058074">
    <property type="component" value="Chromosome"/>
</dbReference>
<protein>
    <recommendedName>
        <fullName evidence="1">Large ribosomal subunit protein bL12 C-terminal domain-containing protein</fullName>
    </recommendedName>
</protein>
<evidence type="ECO:0000313" key="3">
    <source>
        <dbReference type="Proteomes" id="UP000058074"/>
    </source>
</evidence>
<organism evidence="2 3">
    <name type="scientific">Sphingopyxis macrogoltabida</name>
    <name type="common">Sphingomonas macrogoltabidus</name>
    <dbReference type="NCBI Taxonomy" id="33050"/>
    <lineage>
        <taxon>Bacteria</taxon>
        <taxon>Pseudomonadati</taxon>
        <taxon>Pseudomonadota</taxon>
        <taxon>Alphaproteobacteria</taxon>
        <taxon>Sphingomonadales</taxon>
        <taxon>Sphingomonadaceae</taxon>
        <taxon>Sphingopyxis</taxon>
    </lineage>
</organism>
<evidence type="ECO:0000313" key="2">
    <source>
        <dbReference type="EMBL" id="ALH79900.1"/>
    </source>
</evidence>
<reference evidence="2 3" key="1">
    <citation type="journal article" date="2015" name="Genome Announc.">
        <title>Complete Genome Sequence of Polypropylene Glycol- and Polyethylene Glycol-Degrading Sphingopyxis macrogoltabida Strain EY-1.</title>
        <authorList>
            <person name="Ohtsubo Y."/>
            <person name="Nagata Y."/>
            <person name="Numata M."/>
            <person name="Tsuchikane K."/>
            <person name="Hosoyama A."/>
            <person name="Yamazoe A."/>
            <person name="Tsuda M."/>
            <person name="Fujita N."/>
            <person name="Kawai F."/>
        </authorList>
    </citation>
    <scope>NUCLEOTIDE SEQUENCE [LARGE SCALE GENOMIC DNA]</scope>
    <source>
        <strain evidence="2 3">EY-1</strain>
    </source>
</reference>